<sequence length="214" mass="23588">MNFNQTLEEVSALPPVGSILLGDDRDPAKLLHFVLNQIDCQYSLADLQHLVDNSLFLNPIFRVCVKEIREFCFGEGEQDIKNDDAEPDLSHSNATLTNEKPQGSRRNFYVTAPVPQSFETLPQCFDSNINGRSKVAAATAIAAGNNNDSSGDTRSPLPISLDSEQLDKGLCYANPFNLPIFPPCPIRLKCNIPMMELSKMNVDDICLLLSAISD</sequence>
<evidence type="ECO:0000313" key="3">
    <source>
        <dbReference type="Proteomes" id="UP000321570"/>
    </source>
</evidence>
<feature type="compositionally biased region" description="Polar residues" evidence="1">
    <location>
        <begin position="90"/>
        <end position="105"/>
    </location>
</feature>
<protein>
    <submittedName>
        <fullName evidence="2">Uncharacterized protein</fullName>
    </submittedName>
</protein>
<reference evidence="2 3" key="1">
    <citation type="submission" date="2019-07" db="EMBL/GenBank/DDBJ databases">
        <authorList>
            <person name="Jastrzebski P J."/>
            <person name="Paukszto L."/>
            <person name="Jastrzebski P J."/>
        </authorList>
    </citation>
    <scope>NUCLEOTIDE SEQUENCE [LARGE SCALE GENOMIC DNA]</scope>
    <source>
        <strain evidence="2 3">WMS-il1</strain>
    </source>
</reference>
<feature type="non-terminal residue" evidence="2">
    <location>
        <position position="214"/>
    </location>
</feature>
<gene>
    <name evidence="2" type="ORF">WMSIL1_LOCUS6723</name>
</gene>
<dbReference type="AlphaFoldDB" id="A0A564YJ00"/>
<name>A0A564YJ00_HYMDI</name>
<accession>A0A564YJ00</accession>
<evidence type="ECO:0000313" key="2">
    <source>
        <dbReference type="EMBL" id="VUZ46718.1"/>
    </source>
</evidence>
<proteinExistence type="predicted"/>
<organism evidence="2 3">
    <name type="scientific">Hymenolepis diminuta</name>
    <name type="common">Rat tapeworm</name>
    <dbReference type="NCBI Taxonomy" id="6216"/>
    <lineage>
        <taxon>Eukaryota</taxon>
        <taxon>Metazoa</taxon>
        <taxon>Spiralia</taxon>
        <taxon>Lophotrochozoa</taxon>
        <taxon>Platyhelminthes</taxon>
        <taxon>Cestoda</taxon>
        <taxon>Eucestoda</taxon>
        <taxon>Cyclophyllidea</taxon>
        <taxon>Hymenolepididae</taxon>
        <taxon>Hymenolepis</taxon>
    </lineage>
</organism>
<feature type="region of interest" description="Disordered" evidence="1">
    <location>
        <begin position="82"/>
        <end position="106"/>
    </location>
</feature>
<dbReference type="EMBL" id="CABIJS010000222">
    <property type="protein sequence ID" value="VUZ46718.1"/>
    <property type="molecule type" value="Genomic_DNA"/>
</dbReference>
<evidence type="ECO:0000256" key="1">
    <source>
        <dbReference type="SAM" id="MobiDB-lite"/>
    </source>
</evidence>
<dbReference type="Proteomes" id="UP000321570">
    <property type="component" value="Unassembled WGS sequence"/>
</dbReference>
<keyword evidence="3" id="KW-1185">Reference proteome</keyword>